<proteinExistence type="predicted"/>
<reference evidence="2" key="1">
    <citation type="submission" date="2020-02" db="EMBL/GenBank/DDBJ databases">
        <authorList>
            <person name="Meier V. D."/>
        </authorList>
    </citation>
    <scope>NUCLEOTIDE SEQUENCE</scope>
    <source>
        <strain evidence="2">AVDCRST_MAG79</strain>
    </source>
</reference>
<evidence type="ECO:0000313" key="2">
    <source>
        <dbReference type="EMBL" id="CAA9543050.1"/>
    </source>
</evidence>
<feature type="region of interest" description="Disordered" evidence="1">
    <location>
        <begin position="1"/>
        <end position="38"/>
    </location>
</feature>
<feature type="compositionally biased region" description="Low complexity" evidence="1">
    <location>
        <begin position="1"/>
        <end position="20"/>
    </location>
</feature>
<organism evidence="2">
    <name type="scientific">uncultured Thermoleophilia bacterium</name>
    <dbReference type="NCBI Taxonomy" id="1497501"/>
    <lineage>
        <taxon>Bacteria</taxon>
        <taxon>Bacillati</taxon>
        <taxon>Actinomycetota</taxon>
        <taxon>Thermoleophilia</taxon>
        <taxon>environmental samples</taxon>
    </lineage>
</organism>
<name>A0A6J4UAJ3_9ACTN</name>
<sequence length="38" mass="3848">CAGSTSSTGRSSSGRRASATCARVTSPRSRSAIPKPRP</sequence>
<protein>
    <submittedName>
        <fullName evidence="2">Uncharacterized protein</fullName>
    </submittedName>
</protein>
<accession>A0A6J4UAJ3</accession>
<dbReference type="EMBL" id="CADCWC010000305">
    <property type="protein sequence ID" value="CAA9543050.1"/>
    <property type="molecule type" value="Genomic_DNA"/>
</dbReference>
<gene>
    <name evidence="2" type="ORF">AVDCRST_MAG79-2032</name>
</gene>
<feature type="non-terminal residue" evidence="2">
    <location>
        <position position="38"/>
    </location>
</feature>
<dbReference type="AlphaFoldDB" id="A0A6J4UAJ3"/>
<feature type="non-terminal residue" evidence="2">
    <location>
        <position position="1"/>
    </location>
</feature>
<evidence type="ECO:0000256" key="1">
    <source>
        <dbReference type="SAM" id="MobiDB-lite"/>
    </source>
</evidence>